<protein>
    <submittedName>
        <fullName evidence="1">Putative motility protein</fullName>
    </submittedName>
</protein>
<reference evidence="1 2" key="1">
    <citation type="submission" date="2020-01" db="EMBL/GenBank/DDBJ databases">
        <title>Paenibacillus sp. nov., isolated from tomato rhizosphere.</title>
        <authorList>
            <person name="Weon H.-Y."/>
            <person name="Lee S.A."/>
        </authorList>
    </citation>
    <scope>NUCLEOTIDE SEQUENCE [LARGE SCALE GENOMIC DNA]</scope>
    <source>
        <strain evidence="1 2">12200R-189</strain>
    </source>
</reference>
<evidence type="ECO:0000313" key="2">
    <source>
        <dbReference type="Proteomes" id="UP000476064"/>
    </source>
</evidence>
<dbReference type="RefSeq" id="WP_162358645.1">
    <property type="nucleotide sequence ID" value="NZ_CP048209.1"/>
</dbReference>
<dbReference type="KEGG" id="plyc:GXP70_20985"/>
<keyword evidence="2" id="KW-1185">Reference proteome</keyword>
<name>A0A6C0G395_9BACL</name>
<dbReference type="AlphaFoldDB" id="A0A6C0G395"/>
<dbReference type="EMBL" id="CP048209">
    <property type="protein sequence ID" value="QHT62211.1"/>
    <property type="molecule type" value="Genomic_DNA"/>
</dbReference>
<gene>
    <name evidence="1" type="ORF">GXP70_20985</name>
</gene>
<accession>A0A6C0G395</accession>
<dbReference type="InterPro" id="IPR025906">
    <property type="entry name" value="YjfB_motility"/>
</dbReference>
<evidence type="ECO:0000313" key="1">
    <source>
        <dbReference type="EMBL" id="QHT62211.1"/>
    </source>
</evidence>
<dbReference type="Pfam" id="PF14070">
    <property type="entry name" value="YjfB_motility"/>
    <property type="match status" value="1"/>
</dbReference>
<dbReference type="Proteomes" id="UP000476064">
    <property type="component" value="Chromosome"/>
</dbReference>
<organism evidence="1 2">
    <name type="scientific">Paenibacillus lycopersici</name>
    <dbReference type="NCBI Taxonomy" id="2704462"/>
    <lineage>
        <taxon>Bacteria</taxon>
        <taxon>Bacillati</taxon>
        <taxon>Bacillota</taxon>
        <taxon>Bacilli</taxon>
        <taxon>Bacillales</taxon>
        <taxon>Paenibacillaceae</taxon>
        <taxon>Paenibacillus</taxon>
    </lineage>
</organism>
<sequence>MDIPAVSVSMSQGKLMNDVGIGVLKMATDQMTQQSQQLTQMMAQSVQPHLGSTIDLRV</sequence>
<proteinExistence type="predicted"/>